<evidence type="ECO:0000256" key="1">
    <source>
        <dbReference type="ARBA" id="ARBA00004323"/>
    </source>
</evidence>
<dbReference type="InterPro" id="IPR026071">
    <property type="entry name" value="Glyco_Hydrolase_99"/>
</dbReference>
<evidence type="ECO:0000256" key="8">
    <source>
        <dbReference type="ARBA" id="ARBA00023136"/>
    </source>
</evidence>
<sequence>MNEIKEIDNKNINLAKPILKVIYVIFITFLCGLSVYFAQYSVLTKSDYFIENDKQEIYKNTPFQDRQVWILYYSSFANIKNDHHWGDWRFHKSEFERSYHEPPEEIPSRYYPQEGIYSSHNESLIEKHLSLIQSTNIDSIIVPWFGLKRNDIKLNDNVTGFTDYTMKLLMKHASKYDLKIIPMIPNYEKRNASSVLEDLEYFEIHYSRNEATYKCQNNKPLVFIYDIQNFEDAAEVINSKISSFEFVGSGIKYDDFLEAFEDGVIGYITFFASEGFTWGSTAENWPQMSKFANQKNILFVPSVAPGYDDSTINHWNMRYIKPRECSKYYNSRWEKAIKTGTNVIMINSFNGWKEATNIEPAKNHEKFELNNDNWCNNDPYYYIKVTKEWVNKFKVNQ</sequence>
<evidence type="ECO:0000256" key="9">
    <source>
        <dbReference type="SAM" id="Phobius"/>
    </source>
</evidence>
<comment type="caution">
    <text evidence="10">The sequence shown here is derived from an EMBL/GenBank/DDBJ whole genome shotgun (WGS) entry which is preliminary data.</text>
</comment>
<reference evidence="10 11" key="1">
    <citation type="submission" date="2024-04" db="EMBL/GenBank/DDBJ databases">
        <title>Tritrichomonas musculus Genome.</title>
        <authorList>
            <person name="Alves-Ferreira E."/>
            <person name="Grigg M."/>
            <person name="Lorenzi H."/>
            <person name="Galac M."/>
        </authorList>
    </citation>
    <scope>NUCLEOTIDE SEQUENCE [LARGE SCALE GENOMIC DNA]</scope>
    <source>
        <strain evidence="10 11">EAF2021</strain>
    </source>
</reference>
<evidence type="ECO:0000313" key="11">
    <source>
        <dbReference type="Proteomes" id="UP001470230"/>
    </source>
</evidence>
<evidence type="ECO:0008006" key="12">
    <source>
        <dbReference type="Google" id="ProtNLM"/>
    </source>
</evidence>
<gene>
    <name evidence="10" type="ORF">M9Y10_005608</name>
</gene>
<keyword evidence="8 9" id="KW-0472">Membrane</keyword>
<keyword evidence="11" id="KW-1185">Reference proteome</keyword>
<evidence type="ECO:0000256" key="7">
    <source>
        <dbReference type="ARBA" id="ARBA00023034"/>
    </source>
</evidence>
<organism evidence="10 11">
    <name type="scientific">Tritrichomonas musculus</name>
    <dbReference type="NCBI Taxonomy" id="1915356"/>
    <lineage>
        <taxon>Eukaryota</taxon>
        <taxon>Metamonada</taxon>
        <taxon>Parabasalia</taxon>
        <taxon>Tritrichomonadida</taxon>
        <taxon>Tritrichomonadidae</taxon>
        <taxon>Tritrichomonas</taxon>
    </lineage>
</organism>
<accession>A0ABR2JC70</accession>
<dbReference type="Gene3D" id="3.20.20.80">
    <property type="entry name" value="Glycosidases"/>
    <property type="match status" value="1"/>
</dbReference>
<evidence type="ECO:0000256" key="3">
    <source>
        <dbReference type="ARBA" id="ARBA00022692"/>
    </source>
</evidence>
<evidence type="ECO:0000313" key="10">
    <source>
        <dbReference type="EMBL" id="KAK8875443.1"/>
    </source>
</evidence>
<protein>
    <recommendedName>
        <fullName evidence="12">Glycoprotein endo-alpha-1,2-mannosidase</fullName>
    </recommendedName>
</protein>
<comment type="subcellular location">
    <subcellularLocation>
        <location evidence="1">Golgi apparatus membrane</location>
        <topology evidence="1">Single-pass type II membrane protein</topology>
    </subcellularLocation>
</comment>
<keyword evidence="3 9" id="KW-0812">Transmembrane</keyword>
<dbReference type="PANTHER" id="PTHR13572:SF4">
    <property type="entry name" value="RE57134P"/>
    <property type="match status" value="1"/>
</dbReference>
<keyword evidence="4" id="KW-0378">Hydrolase</keyword>
<dbReference type="EMBL" id="JAPFFF010000012">
    <property type="protein sequence ID" value="KAK8875443.1"/>
    <property type="molecule type" value="Genomic_DNA"/>
</dbReference>
<dbReference type="PANTHER" id="PTHR13572">
    <property type="entry name" value="ENDO-ALPHA-1,2-MANNOSIDASE"/>
    <property type="match status" value="1"/>
</dbReference>
<evidence type="ECO:0000256" key="5">
    <source>
        <dbReference type="ARBA" id="ARBA00022968"/>
    </source>
</evidence>
<keyword evidence="5" id="KW-0735">Signal-anchor</keyword>
<dbReference type="Proteomes" id="UP001470230">
    <property type="component" value="Unassembled WGS sequence"/>
</dbReference>
<evidence type="ECO:0000256" key="6">
    <source>
        <dbReference type="ARBA" id="ARBA00022989"/>
    </source>
</evidence>
<keyword evidence="7" id="KW-0333">Golgi apparatus</keyword>
<evidence type="ECO:0000256" key="2">
    <source>
        <dbReference type="ARBA" id="ARBA00009559"/>
    </source>
</evidence>
<comment type="similarity">
    <text evidence="2">Belongs to the glycosyl hydrolase 99 family.</text>
</comment>
<proteinExistence type="inferred from homology"/>
<keyword evidence="6 9" id="KW-1133">Transmembrane helix</keyword>
<dbReference type="Pfam" id="PF16317">
    <property type="entry name" value="Glyco_hydro_99"/>
    <property type="match status" value="1"/>
</dbReference>
<evidence type="ECO:0000256" key="4">
    <source>
        <dbReference type="ARBA" id="ARBA00022801"/>
    </source>
</evidence>
<feature type="transmembrane region" description="Helical" evidence="9">
    <location>
        <begin position="21"/>
        <end position="38"/>
    </location>
</feature>
<name>A0ABR2JC70_9EUKA</name>